<feature type="transmembrane region" description="Helical" evidence="2">
    <location>
        <begin position="147"/>
        <end position="169"/>
    </location>
</feature>
<organism evidence="3 4">
    <name type="scientific">Panaeolus cyanescens</name>
    <dbReference type="NCBI Taxonomy" id="181874"/>
    <lineage>
        <taxon>Eukaryota</taxon>
        <taxon>Fungi</taxon>
        <taxon>Dikarya</taxon>
        <taxon>Basidiomycota</taxon>
        <taxon>Agaricomycotina</taxon>
        <taxon>Agaricomycetes</taxon>
        <taxon>Agaricomycetidae</taxon>
        <taxon>Agaricales</taxon>
        <taxon>Agaricineae</taxon>
        <taxon>Galeropsidaceae</taxon>
        <taxon>Panaeolus</taxon>
    </lineage>
</organism>
<evidence type="ECO:0000256" key="1">
    <source>
        <dbReference type="SAM" id="MobiDB-lite"/>
    </source>
</evidence>
<keyword evidence="2" id="KW-0812">Transmembrane</keyword>
<name>A0A409YVW4_9AGAR</name>
<dbReference type="InParanoid" id="A0A409YVW4"/>
<feature type="region of interest" description="Disordered" evidence="1">
    <location>
        <begin position="209"/>
        <end position="309"/>
    </location>
</feature>
<evidence type="ECO:0000256" key="2">
    <source>
        <dbReference type="SAM" id="Phobius"/>
    </source>
</evidence>
<keyword evidence="2" id="KW-1133">Transmembrane helix</keyword>
<comment type="caution">
    <text evidence="3">The sequence shown here is derived from an EMBL/GenBank/DDBJ whole genome shotgun (WGS) entry which is preliminary data.</text>
</comment>
<proteinExistence type="predicted"/>
<keyword evidence="4" id="KW-1185">Reference proteome</keyword>
<sequence>MPAQNTSHEATRAGDSFSFSFLGTSATVYGLFSWSNISSLIIQYELDGNTTSQSYPINHSTLLYQENTPVYVNTPFASWESLSPSNHSLKVTVKEIFNTSFRFDYITYTPSFSTLSSRTNSNIVPVHSVTVPSLDNNIDDDHLELKVIIGSVIGGLVLLSLALAGLVCWNRHLNTRARIRLNKVDNAANDAPHAQEQSQSIQNAQKIVHDSTPPFPDQTTVTANQTPPLAVSPYPPEKIPDFYRSSPPRNALPVLDRAPATTVSPYPFEKSPDMSTMVEENPRAATQATASHGEALASGSANEGSVPAAFAGPNEIVSKLATINKTSSRPPSYARSY</sequence>
<evidence type="ECO:0000313" key="3">
    <source>
        <dbReference type="EMBL" id="PPR07132.1"/>
    </source>
</evidence>
<dbReference type="Proteomes" id="UP000284842">
    <property type="component" value="Unassembled WGS sequence"/>
</dbReference>
<keyword evidence="2" id="KW-0472">Membrane</keyword>
<dbReference type="Gene3D" id="2.60.120.260">
    <property type="entry name" value="Galactose-binding domain-like"/>
    <property type="match status" value="1"/>
</dbReference>
<reference evidence="3 4" key="1">
    <citation type="journal article" date="2018" name="Evol. Lett.">
        <title>Horizontal gene cluster transfer increased hallucinogenic mushroom diversity.</title>
        <authorList>
            <person name="Reynolds H.T."/>
            <person name="Vijayakumar V."/>
            <person name="Gluck-Thaler E."/>
            <person name="Korotkin H.B."/>
            <person name="Matheny P.B."/>
            <person name="Slot J.C."/>
        </authorList>
    </citation>
    <scope>NUCLEOTIDE SEQUENCE [LARGE SCALE GENOMIC DNA]</scope>
    <source>
        <strain evidence="3 4">2629</strain>
    </source>
</reference>
<accession>A0A409YVW4</accession>
<feature type="compositionally biased region" description="Polar residues" evidence="1">
    <location>
        <begin position="217"/>
        <end position="227"/>
    </location>
</feature>
<dbReference type="AlphaFoldDB" id="A0A409YVW4"/>
<gene>
    <name evidence="3" type="ORF">CVT24_010482</name>
</gene>
<dbReference type="OrthoDB" id="3126820at2759"/>
<protein>
    <submittedName>
        <fullName evidence="3">Uncharacterized protein</fullName>
    </submittedName>
</protein>
<dbReference type="EMBL" id="NHTK01000516">
    <property type="protein sequence ID" value="PPR07132.1"/>
    <property type="molecule type" value="Genomic_DNA"/>
</dbReference>
<evidence type="ECO:0000313" key="4">
    <source>
        <dbReference type="Proteomes" id="UP000284842"/>
    </source>
</evidence>
<dbReference type="STRING" id="181874.A0A409YVW4"/>